<name>A0A0K2TUX7_LEPSM</name>
<evidence type="ECO:0000313" key="1">
    <source>
        <dbReference type="EMBL" id="CDW29467.1"/>
    </source>
</evidence>
<dbReference type="EMBL" id="HACA01012106">
    <property type="protein sequence ID" value="CDW29467.1"/>
    <property type="molecule type" value="Transcribed_RNA"/>
</dbReference>
<dbReference type="AlphaFoldDB" id="A0A0K2TUX7"/>
<organism evidence="1">
    <name type="scientific">Lepeophtheirus salmonis</name>
    <name type="common">Salmon louse</name>
    <name type="synonym">Caligus salmonis</name>
    <dbReference type="NCBI Taxonomy" id="72036"/>
    <lineage>
        <taxon>Eukaryota</taxon>
        <taxon>Metazoa</taxon>
        <taxon>Ecdysozoa</taxon>
        <taxon>Arthropoda</taxon>
        <taxon>Crustacea</taxon>
        <taxon>Multicrustacea</taxon>
        <taxon>Hexanauplia</taxon>
        <taxon>Copepoda</taxon>
        <taxon>Siphonostomatoida</taxon>
        <taxon>Caligidae</taxon>
        <taxon>Lepeophtheirus</taxon>
    </lineage>
</organism>
<proteinExistence type="predicted"/>
<protein>
    <submittedName>
        <fullName evidence="1">Uncharacterized protein</fullName>
    </submittedName>
</protein>
<accession>A0A0K2TUX7</accession>
<reference evidence="1" key="1">
    <citation type="submission" date="2014-05" db="EMBL/GenBank/DDBJ databases">
        <authorList>
            <person name="Chronopoulou M."/>
        </authorList>
    </citation>
    <scope>NUCLEOTIDE SEQUENCE</scope>
    <source>
        <tissue evidence="1">Whole organism</tissue>
    </source>
</reference>
<sequence length="61" mass="6403">MTSGSAEEKSSSKNVNMFISPSWFGGGGSGDAIKSTSPKFNQSITFGSQTGLEVRNESLKL</sequence>